<dbReference type="HOGENOM" id="CLU_105927_0_0_1"/>
<proteinExistence type="predicted"/>
<dbReference type="STRING" id="1037660.A0A066W6J6"/>
<dbReference type="EMBL" id="JMSN01000021">
    <property type="protein sequence ID" value="KDN49602.1"/>
    <property type="molecule type" value="Genomic_DNA"/>
</dbReference>
<evidence type="ECO:0000256" key="1">
    <source>
        <dbReference type="SAM" id="MobiDB-lite"/>
    </source>
</evidence>
<reference evidence="2 3" key="1">
    <citation type="submission" date="2014-05" db="EMBL/GenBank/DDBJ databases">
        <title>Draft genome sequence of a rare smut relative, Tilletiaria anomala UBC 951.</title>
        <authorList>
            <consortium name="DOE Joint Genome Institute"/>
            <person name="Toome M."/>
            <person name="Kuo A."/>
            <person name="Henrissat B."/>
            <person name="Lipzen A."/>
            <person name="Tritt A."/>
            <person name="Yoshinaga Y."/>
            <person name="Zane M."/>
            <person name="Barry K."/>
            <person name="Grigoriev I.V."/>
            <person name="Spatafora J.W."/>
            <person name="Aimea M.C."/>
        </authorList>
    </citation>
    <scope>NUCLEOTIDE SEQUENCE [LARGE SCALE GENOMIC DNA]</scope>
    <source>
        <strain evidence="2 3">UBC 951</strain>
    </source>
</reference>
<dbReference type="RefSeq" id="XP_013244388.1">
    <property type="nucleotide sequence ID" value="XM_013388934.1"/>
</dbReference>
<evidence type="ECO:0008006" key="4">
    <source>
        <dbReference type="Google" id="ProtNLM"/>
    </source>
</evidence>
<dbReference type="Gene3D" id="3.30.230.90">
    <property type="match status" value="1"/>
</dbReference>
<organism evidence="2 3">
    <name type="scientific">Tilletiaria anomala (strain ATCC 24038 / CBS 436.72 / UBC 951)</name>
    <dbReference type="NCBI Taxonomy" id="1037660"/>
    <lineage>
        <taxon>Eukaryota</taxon>
        <taxon>Fungi</taxon>
        <taxon>Dikarya</taxon>
        <taxon>Basidiomycota</taxon>
        <taxon>Ustilaginomycotina</taxon>
        <taxon>Exobasidiomycetes</taxon>
        <taxon>Georgefischeriales</taxon>
        <taxon>Tilletiariaceae</taxon>
        <taxon>Tilletiaria</taxon>
    </lineage>
</organism>
<dbReference type="GO" id="GO:0043248">
    <property type="term" value="P:proteasome assembly"/>
    <property type="evidence" value="ECO:0007669"/>
    <property type="project" value="InterPro"/>
</dbReference>
<comment type="caution">
    <text evidence="2">The sequence shown here is derived from an EMBL/GenBank/DDBJ whole genome shotgun (WGS) entry which is preliminary data.</text>
</comment>
<dbReference type="PANTHER" id="PTHR31051:SF1">
    <property type="entry name" value="PROTEASOME ASSEMBLY CHAPERONE 3"/>
    <property type="match status" value="1"/>
</dbReference>
<dbReference type="GeneID" id="25266427"/>
<evidence type="ECO:0000313" key="2">
    <source>
        <dbReference type="EMBL" id="KDN49602.1"/>
    </source>
</evidence>
<accession>A0A066W6J6</accession>
<gene>
    <name evidence="2" type="ORF">K437DRAFT_273252</name>
</gene>
<protein>
    <recommendedName>
        <fullName evidence="4">Proteasome assembly chaperone 3</fullName>
    </recommendedName>
</protein>
<evidence type="ECO:0000313" key="3">
    <source>
        <dbReference type="Proteomes" id="UP000027361"/>
    </source>
</evidence>
<dbReference type="Proteomes" id="UP000027361">
    <property type="component" value="Unassembled WGS sequence"/>
</dbReference>
<keyword evidence="3" id="KW-1185">Reference proteome</keyword>
<name>A0A066W6J6_TILAU</name>
<dbReference type="InterPro" id="IPR018788">
    <property type="entry name" value="Proteasome_assmbl_chp_3"/>
</dbReference>
<feature type="compositionally biased region" description="Polar residues" evidence="1">
    <location>
        <begin position="1"/>
        <end position="10"/>
    </location>
</feature>
<dbReference type="AlphaFoldDB" id="A0A066W6J6"/>
<dbReference type="OMA" id="GVMDMVQ"/>
<dbReference type="OrthoDB" id="5593278at2759"/>
<dbReference type="InParanoid" id="A0A066W6J6"/>
<sequence>MSKVNGSSDSEYGAPQVRAAASSSLPIPTRHVARTILGHDTHVVCQSFTDRICIFISQVGKLGCIMQATVSTPAHFQPSSSDLDFDDEEEITMARDARASSIPLLLPSTSLQTLLGSPPHGYSTLYPLMASHVASLVTTQATSSSKVGGRPSTMDMAAGGNTSRPIIISLGLRRLASSQSAVDEDGEDAFESSEEEQVRFHEILQMVSEASVW</sequence>
<dbReference type="InterPro" id="IPR053720">
    <property type="entry name" value="Psm_Assembly_Chaperone"/>
</dbReference>
<dbReference type="PANTHER" id="PTHR31051">
    <property type="entry name" value="PROTEASOME ASSEMBLY CHAPERONE 3"/>
    <property type="match status" value="1"/>
</dbReference>
<feature type="region of interest" description="Disordered" evidence="1">
    <location>
        <begin position="1"/>
        <end position="20"/>
    </location>
</feature>